<dbReference type="PANTHER" id="PTHR36509:SF3">
    <property type="entry name" value="SIGNAL PEPTIDE PROTEIN"/>
    <property type="match status" value="1"/>
</dbReference>
<name>A0A285JX25_9ACTN</name>
<sequence>MRSPPDDHPARVRSEPGYDAAAPNGYQVRRLLTDHFLVCTRAPFPDPEQGKDYLRTVKLYPLAEAGDPPPNDFTDTSGRQLIANPCEVDGTFGVWEALKRALDLDPLLYDLDTRSEINTEQFKPVLTSLRDDLTPNENGDIVLDFGPSRPAQAGVPWLRTDPGAQWFAYFRVYGPAEAAFDGSWKPSDFHKTD</sequence>
<evidence type="ECO:0000313" key="4">
    <source>
        <dbReference type="Proteomes" id="UP000219612"/>
    </source>
</evidence>
<feature type="domain" description="DUF1214" evidence="2">
    <location>
        <begin position="108"/>
        <end position="176"/>
    </location>
</feature>
<accession>A0A285JX25</accession>
<evidence type="ECO:0000259" key="2">
    <source>
        <dbReference type="Pfam" id="PF06742"/>
    </source>
</evidence>
<gene>
    <name evidence="3" type="ORF">SAMN05421748_126109</name>
</gene>
<dbReference type="PANTHER" id="PTHR36509">
    <property type="entry name" value="BLL3101 PROTEIN"/>
    <property type="match status" value="1"/>
</dbReference>
<keyword evidence="4" id="KW-1185">Reference proteome</keyword>
<protein>
    <recommendedName>
        <fullName evidence="2">DUF1214 domain-containing protein</fullName>
    </recommendedName>
</protein>
<dbReference type="Gene3D" id="2.60.120.600">
    <property type="entry name" value="Domain of unknown function DUF1214, C-terminal domain"/>
    <property type="match status" value="1"/>
</dbReference>
<dbReference type="OrthoDB" id="272779at2"/>
<organism evidence="3 4">
    <name type="scientific">Paractinoplanes atraurantiacus</name>
    <dbReference type="NCBI Taxonomy" id="1036182"/>
    <lineage>
        <taxon>Bacteria</taxon>
        <taxon>Bacillati</taxon>
        <taxon>Actinomycetota</taxon>
        <taxon>Actinomycetes</taxon>
        <taxon>Micromonosporales</taxon>
        <taxon>Micromonosporaceae</taxon>
        <taxon>Paractinoplanes</taxon>
    </lineage>
</organism>
<proteinExistence type="predicted"/>
<feature type="region of interest" description="Disordered" evidence="1">
    <location>
        <begin position="1"/>
        <end position="22"/>
    </location>
</feature>
<dbReference type="SUPFAM" id="SSF160935">
    <property type="entry name" value="VPA0735-like"/>
    <property type="match status" value="2"/>
</dbReference>
<dbReference type="Pfam" id="PF06742">
    <property type="entry name" value="DUF1214"/>
    <property type="match status" value="1"/>
</dbReference>
<feature type="compositionally biased region" description="Basic and acidic residues" evidence="1">
    <location>
        <begin position="1"/>
        <end position="16"/>
    </location>
</feature>
<reference evidence="3 4" key="1">
    <citation type="submission" date="2017-09" db="EMBL/GenBank/DDBJ databases">
        <authorList>
            <person name="Ehlers B."/>
            <person name="Leendertz F.H."/>
        </authorList>
    </citation>
    <scope>NUCLEOTIDE SEQUENCE [LARGE SCALE GENOMIC DNA]</scope>
    <source>
        <strain evidence="3 4">CGMCC 4.6857</strain>
    </source>
</reference>
<dbReference type="AlphaFoldDB" id="A0A285JX25"/>
<evidence type="ECO:0000256" key="1">
    <source>
        <dbReference type="SAM" id="MobiDB-lite"/>
    </source>
</evidence>
<dbReference type="InterPro" id="IPR037049">
    <property type="entry name" value="DUF1214_C_sf"/>
</dbReference>
<evidence type="ECO:0000313" key="3">
    <source>
        <dbReference type="EMBL" id="SNY64337.1"/>
    </source>
</evidence>
<dbReference type="Proteomes" id="UP000219612">
    <property type="component" value="Unassembled WGS sequence"/>
</dbReference>
<dbReference type="InterPro" id="IPR010621">
    <property type="entry name" value="DUF1214"/>
</dbReference>
<dbReference type="EMBL" id="OBDY01000026">
    <property type="protein sequence ID" value="SNY64337.1"/>
    <property type="molecule type" value="Genomic_DNA"/>
</dbReference>